<comment type="caution">
    <text evidence="3">The sequence shown here is derived from an EMBL/GenBank/DDBJ whole genome shotgun (WGS) entry which is preliminary data.</text>
</comment>
<proteinExistence type="predicted"/>
<organism evidence="3 4">
    <name type="scientific">Paenarthrobacter aromaticivorans</name>
    <dbReference type="NCBI Taxonomy" id="2849150"/>
    <lineage>
        <taxon>Bacteria</taxon>
        <taxon>Bacillati</taxon>
        <taxon>Actinomycetota</taxon>
        <taxon>Actinomycetes</taxon>
        <taxon>Micrococcales</taxon>
        <taxon>Micrococcaceae</taxon>
        <taxon>Paenarthrobacter</taxon>
    </lineage>
</organism>
<dbReference type="EMBL" id="JAHOPC010000006">
    <property type="protein sequence ID" value="MBU8866869.1"/>
    <property type="molecule type" value="Genomic_DNA"/>
</dbReference>
<feature type="domain" description="LysM" evidence="2">
    <location>
        <begin position="153"/>
        <end position="199"/>
    </location>
</feature>
<reference evidence="3 4" key="1">
    <citation type="submission" date="2021-06" db="EMBL/GenBank/DDBJ databases">
        <authorList>
            <person name="Jeong J.W."/>
        </authorList>
    </citation>
    <scope>NUCLEOTIDE SEQUENCE [LARGE SCALE GENOMIC DNA]</scope>
    <source>
        <strain evidence="3 4">MMS21-TAE1-1</strain>
    </source>
</reference>
<evidence type="ECO:0000259" key="2">
    <source>
        <dbReference type="PROSITE" id="PS51782"/>
    </source>
</evidence>
<gene>
    <name evidence="3" type="ORF">KSW38_11260</name>
</gene>
<dbReference type="SMART" id="SM00257">
    <property type="entry name" value="LysM"/>
    <property type="match status" value="1"/>
</dbReference>
<feature type="compositionally biased region" description="Low complexity" evidence="1">
    <location>
        <begin position="56"/>
        <end position="118"/>
    </location>
</feature>
<sequence>MGLLDNLKKNLGLGEKDHPSTDASVVDAGEKDHRGQGAATAPDAPVGLPAPDTLVDPADQPAADRSAADPSAVAQAAEDAAAVDASASSKADAEAAAAQAAEQQAAANAAGAQIAEQAGVEPEAPEVQPMAQQAASEAAAEAGQRGPVAPRVTEVVVEPGDTMRGIAAQFGVDLGALIATNADTVPNPDLIYPGQVLRLP</sequence>
<feature type="compositionally biased region" description="Low complexity" evidence="1">
    <location>
        <begin position="131"/>
        <end position="142"/>
    </location>
</feature>
<accession>A0ABS6I8W8</accession>
<evidence type="ECO:0000313" key="4">
    <source>
        <dbReference type="Proteomes" id="UP000824166"/>
    </source>
</evidence>
<protein>
    <submittedName>
        <fullName evidence="3">LysM peptidoglycan-binding domain-containing protein</fullName>
    </submittedName>
</protein>
<feature type="region of interest" description="Disordered" evidence="1">
    <location>
        <begin position="1"/>
        <end position="152"/>
    </location>
</feature>
<keyword evidence="4" id="KW-1185">Reference proteome</keyword>
<dbReference type="CDD" id="cd00118">
    <property type="entry name" value="LysM"/>
    <property type="match status" value="1"/>
</dbReference>
<dbReference type="InterPro" id="IPR018392">
    <property type="entry name" value="LysM"/>
</dbReference>
<feature type="compositionally biased region" description="Low complexity" evidence="1">
    <location>
        <begin position="1"/>
        <end position="13"/>
    </location>
</feature>
<evidence type="ECO:0000256" key="1">
    <source>
        <dbReference type="SAM" id="MobiDB-lite"/>
    </source>
</evidence>
<name>A0ABS6I8W8_9MICC</name>
<dbReference type="Pfam" id="PF01476">
    <property type="entry name" value="LysM"/>
    <property type="match status" value="1"/>
</dbReference>
<dbReference type="RefSeq" id="WP_216925034.1">
    <property type="nucleotide sequence ID" value="NZ_JAHOPC010000006.1"/>
</dbReference>
<evidence type="ECO:0000313" key="3">
    <source>
        <dbReference type="EMBL" id="MBU8866869.1"/>
    </source>
</evidence>
<dbReference type="Proteomes" id="UP000824166">
    <property type="component" value="Unassembled WGS sequence"/>
</dbReference>
<dbReference type="PROSITE" id="PS51782">
    <property type="entry name" value="LYSM"/>
    <property type="match status" value="1"/>
</dbReference>